<dbReference type="Gene3D" id="3.40.30.10">
    <property type="entry name" value="Glutaredoxin"/>
    <property type="match status" value="1"/>
</dbReference>
<evidence type="ECO:0000256" key="4">
    <source>
        <dbReference type="ARBA" id="ARBA00023284"/>
    </source>
</evidence>
<dbReference type="OrthoDB" id="1226407at2759"/>
<organism evidence="7 8">
    <name type="scientific">Solanum commersonii</name>
    <name type="common">Commerson's wild potato</name>
    <name type="synonym">Commerson's nightshade</name>
    <dbReference type="NCBI Taxonomy" id="4109"/>
    <lineage>
        <taxon>Eukaryota</taxon>
        <taxon>Viridiplantae</taxon>
        <taxon>Streptophyta</taxon>
        <taxon>Embryophyta</taxon>
        <taxon>Tracheophyta</taxon>
        <taxon>Spermatophyta</taxon>
        <taxon>Magnoliopsida</taxon>
        <taxon>eudicotyledons</taxon>
        <taxon>Gunneridae</taxon>
        <taxon>Pentapetalae</taxon>
        <taxon>asterids</taxon>
        <taxon>lamiids</taxon>
        <taxon>Solanales</taxon>
        <taxon>Solanaceae</taxon>
        <taxon>Solanoideae</taxon>
        <taxon>Solaneae</taxon>
        <taxon>Solanum</taxon>
    </lineage>
</organism>
<sequence length="149" mass="15581">MRRTTSHRNFFPTNGGGSAVSASGSSESPPPPPPPGDESTKKVRKTGISKVVAENSIVIVAVLGCFMCVTVNGLMQKLGVNPKIVEVKEAEKTATLVQLAKIEDGSGGPWELPAVYIGGKLLGGVDKVMEAHLNGEFVPMLRAAGAIWL</sequence>
<feature type="transmembrane region" description="Helical" evidence="6">
    <location>
        <begin position="51"/>
        <end position="75"/>
    </location>
</feature>
<keyword evidence="6" id="KW-0472">Membrane</keyword>
<evidence type="ECO:0000256" key="2">
    <source>
        <dbReference type="ARBA" id="ARBA00007568"/>
    </source>
</evidence>
<keyword evidence="8" id="KW-1185">Reference proteome</keyword>
<evidence type="ECO:0000256" key="1">
    <source>
        <dbReference type="ARBA" id="ARBA00004496"/>
    </source>
</evidence>
<dbReference type="Proteomes" id="UP000824120">
    <property type="component" value="Chromosome 2"/>
</dbReference>
<evidence type="ECO:0000256" key="6">
    <source>
        <dbReference type="SAM" id="Phobius"/>
    </source>
</evidence>
<evidence type="ECO:0000256" key="3">
    <source>
        <dbReference type="ARBA" id="ARBA00022490"/>
    </source>
</evidence>
<protein>
    <recommendedName>
        <fullName evidence="9">Glutaredoxin domain-containing protein</fullName>
    </recommendedName>
</protein>
<reference evidence="7 8" key="1">
    <citation type="submission" date="2020-09" db="EMBL/GenBank/DDBJ databases">
        <title>De no assembly of potato wild relative species, Solanum commersonii.</title>
        <authorList>
            <person name="Cho K."/>
        </authorList>
    </citation>
    <scope>NUCLEOTIDE SEQUENCE [LARGE SCALE GENOMIC DNA]</scope>
    <source>
        <strain evidence="7">LZ3.2</strain>
        <tissue evidence="7">Leaf</tissue>
    </source>
</reference>
<keyword evidence="6" id="KW-0812">Transmembrane</keyword>
<gene>
    <name evidence="7" type="ORF">H5410_007722</name>
</gene>
<feature type="region of interest" description="Disordered" evidence="5">
    <location>
        <begin position="1"/>
        <end position="43"/>
    </location>
</feature>
<dbReference type="InterPro" id="IPR036249">
    <property type="entry name" value="Thioredoxin-like_sf"/>
</dbReference>
<dbReference type="GO" id="GO:0005737">
    <property type="term" value="C:cytoplasm"/>
    <property type="evidence" value="ECO:0007669"/>
    <property type="project" value="UniProtKB-SubCell"/>
</dbReference>
<dbReference type="AlphaFoldDB" id="A0A9J6AD86"/>
<evidence type="ECO:0000313" key="7">
    <source>
        <dbReference type="EMBL" id="KAG5622504.1"/>
    </source>
</evidence>
<comment type="caution">
    <text evidence="7">The sequence shown here is derived from an EMBL/GenBank/DDBJ whole genome shotgun (WGS) entry which is preliminary data.</text>
</comment>
<evidence type="ECO:0000313" key="8">
    <source>
        <dbReference type="Proteomes" id="UP000824120"/>
    </source>
</evidence>
<proteinExistence type="inferred from homology"/>
<comment type="similarity">
    <text evidence="2">Belongs to the glutaredoxin family. CC-type subfamily.</text>
</comment>
<dbReference type="EMBL" id="JACXVP010000002">
    <property type="protein sequence ID" value="KAG5622504.1"/>
    <property type="molecule type" value="Genomic_DNA"/>
</dbReference>
<name>A0A9J6AD86_SOLCO</name>
<evidence type="ECO:0000256" key="5">
    <source>
        <dbReference type="SAM" id="MobiDB-lite"/>
    </source>
</evidence>
<comment type="subcellular location">
    <subcellularLocation>
        <location evidence="1">Cytoplasm</location>
    </subcellularLocation>
</comment>
<keyword evidence="3" id="KW-0963">Cytoplasm</keyword>
<evidence type="ECO:0008006" key="9">
    <source>
        <dbReference type="Google" id="ProtNLM"/>
    </source>
</evidence>
<dbReference type="PANTHER" id="PTHR10168">
    <property type="entry name" value="GLUTAREDOXIN"/>
    <property type="match status" value="1"/>
</dbReference>
<keyword evidence="6" id="KW-1133">Transmembrane helix</keyword>
<dbReference type="InterPro" id="IPR011905">
    <property type="entry name" value="GlrX-like_pln_2"/>
</dbReference>
<dbReference type="PROSITE" id="PS51354">
    <property type="entry name" value="GLUTAREDOXIN_2"/>
    <property type="match status" value="1"/>
</dbReference>
<keyword evidence="4" id="KW-0676">Redox-active center</keyword>
<dbReference type="NCBIfam" id="TIGR02189">
    <property type="entry name" value="GlrX-like_plant"/>
    <property type="match status" value="1"/>
</dbReference>
<dbReference type="SUPFAM" id="SSF52833">
    <property type="entry name" value="Thioredoxin-like"/>
    <property type="match status" value="1"/>
</dbReference>
<accession>A0A9J6AD86</accession>